<evidence type="ECO:0000313" key="2">
    <source>
        <dbReference type="Proteomes" id="UP000032946"/>
    </source>
</evidence>
<dbReference type="SUPFAM" id="SSF52980">
    <property type="entry name" value="Restriction endonuclease-like"/>
    <property type="match status" value="1"/>
</dbReference>
<dbReference type="Gene3D" id="3.40.210.10">
    <property type="entry name" value="PVUII Endonuclease, subunit A"/>
    <property type="match status" value="1"/>
</dbReference>
<keyword evidence="2" id="KW-1185">Reference proteome</keyword>
<proteinExistence type="predicted"/>
<protein>
    <submittedName>
        <fullName evidence="1">Type-2 restriction enzyme PvuII</fullName>
        <ecNumber evidence="1">3.1.21.4</ecNumber>
    </submittedName>
</protein>
<dbReference type="InterPro" id="IPR011335">
    <property type="entry name" value="Restrct_endonuc-II-like"/>
</dbReference>
<organism evidence="1 2">
    <name type="scientific">Limnospira indica PCC 8005</name>
    <dbReference type="NCBI Taxonomy" id="376219"/>
    <lineage>
        <taxon>Bacteria</taxon>
        <taxon>Bacillati</taxon>
        <taxon>Cyanobacteriota</taxon>
        <taxon>Cyanophyceae</taxon>
        <taxon>Oscillatoriophycideae</taxon>
        <taxon>Oscillatoriales</taxon>
        <taxon>Sirenicapillariaceae</taxon>
        <taxon>Limnospira</taxon>
    </lineage>
</organism>
<dbReference type="InterPro" id="IPR038402">
    <property type="entry name" value="PvuII_sf"/>
</dbReference>
<dbReference type="Proteomes" id="UP000032946">
    <property type="component" value="Chromosome"/>
</dbReference>
<reference evidence="1 2" key="1">
    <citation type="submission" date="2014-02" db="EMBL/GenBank/DDBJ databases">
        <authorList>
            <person name="Genoscope - CEA"/>
        </authorList>
    </citation>
    <scope>NUCLEOTIDE SEQUENCE [LARGE SCALE GENOMIC DNA]</scope>
    <source>
        <strain evidence="1 2">PCC 8005</strain>
    </source>
</reference>
<dbReference type="GO" id="GO:0009036">
    <property type="term" value="F:type II site-specific deoxyribonuclease activity"/>
    <property type="evidence" value="ECO:0007669"/>
    <property type="project" value="UniProtKB-EC"/>
</dbReference>
<dbReference type="EMBL" id="FO818640">
    <property type="protein sequence ID" value="CDM97037.1"/>
    <property type="molecule type" value="Genomic_DNA"/>
</dbReference>
<accession>A0A9P1KJ81</accession>
<dbReference type="RefSeq" id="WP_048895211.1">
    <property type="nucleotide sequence ID" value="NZ_FO818640.1"/>
</dbReference>
<dbReference type="Pfam" id="PF09225">
    <property type="entry name" value="Endonuc-PvuII"/>
    <property type="match status" value="1"/>
</dbReference>
<evidence type="ECO:0000313" key="1">
    <source>
        <dbReference type="EMBL" id="CDM97037.1"/>
    </source>
</evidence>
<dbReference type="AlphaFoldDB" id="A0A9P1KJ81"/>
<sequence>MKSHPDKAILDELFPYIQQYQALATKHGINDIFQDNGGKLLQVILVTGLQIIPGREGNDAKDADGNEFELKSVNIALTKSFSTHHHINPRIIDKYRQVDWIFAVYRGINLLYIYKLTSSDLEYFYRKWEEKWYSKGGKDINNPKIPLKYVIEHGQLLYSIDS</sequence>
<dbReference type="CDD" id="cd22351">
    <property type="entry name" value="PvuII-like"/>
    <property type="match status" value="1"/>
</dbReference>
<name>A0A9P1KJ81_9CYAN</name>
<dbReference type="EC" id="3.1.21.4" evidence="1"/>
<keyword evidence="1" id="KW-0378">Hydrolase</keyword>
<gene>
    <name evidence="1" type="primary">pvuIIR</name>
    <name evidence="1" type="ORF">ARTHRO_50004</name>
</gene>
<dbReference type="InterPro" id="IPR015306">
    <property type="entry name" value="Restrct_endonuc_II_PvuII"/>
</dbReference>